<dbReference type="Gene3D" id="1.20.1250.20">
    <property type="entry name" value="MFS general substrate transporter like domains"/>
    <property type="match status" value="2"/>
</dbReference>
<feature type="transmembrane region" description="Helical" evidence="7">
    <location>
        <begin position="249"/>
        <end position="268"/>
    </location>
</feature>
<evidence type="ECO:0000256" key="5">
    <source>
        <dbReference type="ARBA" id="ARBA00022989"/>
    </source>
</evidence>
<dbReference type="SUPFAM" id="SSF103473">
    <property type="entry name" value="MFS general substrate transporter"/>
    <property type="match status" value="1"/>
</dbReference>
<evidence type="ECO:0008006" key="10">
    <source>
        <dbReference type="Google" id="ProtNLM"/>
    </source>
</evidence>
<evidence type="ECO:0000256" key="2">
    <source>
        <dbReference type="ARBA" id="ARBA00022448"/>
    </source>
</evidence>
<feature type="transmembrane region" description="Helical" evidence="7">
    <location>
        <begin position="369"/>
        <end position="389"/>
    </location>
</feature>
<feature type="transmembrane region" description="Helical" evidence="7">
    <location>
        <begin position="280"/>
        <end position="299"/>
    </location>
</feature>
<keyword evidence="3" id="KW-1003">Cell membrane</keyword>
<evidence type="ECO:0000256" key="3">
    <source>
        <dbReference type="ARBA" id="ARBA00022475"/>
    </source>
</evidence>
<accession>A0A1J4PZN3</accession>
<dbReference type="Pfam" id="PF07690">
    <property type="entry name" value="MFS_1"/>
    <property type="match status" value="1"/>
</dbReference>
<comment type="subcellular location">
    <subcellularLocation>
        <location evidence="1">Cell membrane</location>
        <topology evidence="1">Multi-pass membrane protein</topology>
    </subcellularLocation>
</comment>
<dbReference type="Proteomes" id="UP000034838">
    <property type="component" value="Unassembled WGS sequence"/>
</dbReference>
<organism evidence="8 9">
    <name type="scientific">Streptomyces malaysiense</name>
    <dbReference type="NCBI Taxonomy" id="1428626"/>
    <lineage>
        <taxon>Bacteria</taxon>
        <taxon>Bacillati</taxon>
        <taxon>Actinomycetota</taxon>
        <taxon>Actinomycetes</taxon>
        <taxon>Kitasatosporales</taxon>
        <taxon>Streptomycetaceae</taxon>
        <taxon>Streptomyces</taxon>
    </lineage>
</organism>
<comment type="caution">
    <text evidence="8">The sequence shown here is derived from an EMBL/GenBank/DDBJ whole genome shotgun (WGS) entry which is preliminary data.</text>
</comment>
<evidence type="ECO:0000256" key="7">
    <source>
        <dbReference type="SAM" id="Phobius"/>
    </source>
</evidence>
<sequence>MTRTVRAVTGLPAPLRTLFFTTLIFRTGTMAYPFLAAHLLVHEGLGRGTTGSVLVCFGVGALGADLAASVLLGRVTARALMLGGLVLNGAVLAVFPFLHGVAPLVASVVVWGFAYEIFTPAAYSATVAAAGSEERKVAFSCYRLAINLGMAAGPLAGGLLFAVEPRLVFWANAGCALAAAGHLATRSRGAPSVAPAGRDTPKTGVVPRTRYERTRFWTIFGLSLPVQLAYSLPSVFVSTYVIVGLGLPGYWAGVVFAVNAAGIVLFEVPLNVRMARTGHLPTLLLGYGLAGAGFLSMALSGSGPLLVLSTLVWTAGEIVVFPGLLGYVSELSGEDSADRNLALYSTGVNIAFILAPHLSLLLARPSAPGIPWAVAGGALCVAWLLLTVARSSPHTWYKEEPSCTDAI</sequence>
<dbReference type="GO" id="GO:0005886">
    <property type="term" value="C:plasma membrane"/>
    <property type="evidence" value="ECO:0007669"/>
    <property type="project" value="UniProtKB-SubCell"/>
</dbReference>
<dbReference type="GO" id="GO:0022857">
    <property type="term" value="F:transmembrane transporter activity"/>
    <property type="evidence" value="ECO:0007669"/>
    <property type="project" value="InterPro"/>
</dbReference>
<keyword evidence="6 7" id="KW-0472">Membrane</keyword>
<feature type="transmembrane region" description="Helical" evidence="7">
    <location>
        <begin position="79"/>
        <end position="98"/>
    </location>
</feature>
<dbReference type="PANTHER" id="PTHR23517">
    <property type="entry name" value="RESISTANCE PROTEIN MDTM, PUTATIVE-RELATED-RELATED"/>
    <property type="match status" value="1"/>
</dbReference>
<feature type="transmembrane region" description="Helical" evidence="7">
    <location>
        <begin position="141"/>
        <end position="161"/>
    </location>
</feature>
<name>A0A1J4PZN3_9ACTN</name>
<keyword evidence="2" id="KW-0813">Transport</keyword>
<dbReference type="PANTHER" id="PTHR23517:SF2">
    <property type="entry name" value="MULTIDRUG RESISTANCE PROTEIN MDTH"/>
    <property type="match status" value="1"/>
</dbReference>
<evidence type="ECO:0000256" key="4">
    <source>
        <dbReference type="ARBA" id="ARBA00022692"/>
    </source>
</evidence>
<proteinExistence type="predicted"/>
<evidence type="ECO:0000256" key="6">
    <source>
        <dbReference type="ARBA" id="ARBA00023136"/>
    </source>
</evidence>
<keyword evidence="9" id="KW-1185">Reference proteome</keyword>
<evidence type="ECO:0000313" key="8">
    <source>
        <dbReference type="EMBL" id="OIK25582.1"/>
    </source>
</evidence>
<keyword evidence="4 7" id="KW-0812">Transmembrane</keyword>
<dbReference type="InterPro" id="IPR011701">
    <property type="entry name" value="MFS"/>
</dbReference>
<feature type="transmembrane region" description="Helical" evidence="7">
    <location>
        <begin position="20"/>
        <end position="40"/>
    </location>
</feature>
<dbReference type="InterPro" id="IPR050171">
    <property type="entry name" value="MFS_Transporters"/>
</dbReference>
<feature type="transmembrane region" description="Helical" evidence="7">
    <location>
        <begin position="341"/>
        <end position="363"/>
    </location>
</feature>
<dbReference type="AlphaFoldDB" id="A0A1J4PZN3"/>
<feature type="transmembrane region" description="Helical" evidence="7">
    <location>
        <begin position="305"/>
        <end position="329"/>
    </location>
</feature>
<evidence type="ECO:0000313" key="9">
    <source>
        <dbReference type="Proteomes" id="UP000034838"/>
    </source>
</evidence>
<reference evidence="8" key="1">
    <citation type="submission" date="2016-10" db="EMBL/GenBank/DDBJ databases">
        <title>Genome sequence of Streptomyces malaysiense MUSC 136.</title>
        <authorList>
            <person name="Lee L.-H."/>
            <person name="Ser H.-L."/>
        </authorList>
    </citation>
    <scope>NUCLEOTIDE SEQUENCE [LARGE SCALE GENOMIC DNA]</scope>
    <source>
        <strain evidence="8">MUSC 136</strain>
    </source>
</reference>
<gene>
    <name evidence="8" type="ORF">VT52_021215</name>
</gene>
<feature type="transmembrane region" description="Helical" evidence="7">
    <location>
        <begin position="216"/>
        <end position="243"/>
    </location>
</feature>
<dbReference type="EMBL" id="LBDA02000051">
    <property type="protein sequence ID" value="OIK25582.1"/>
    <property type="molecule type" value="Genomic_DNA"/>
</dbReference>
<feature type="transmembrane region" description="Helical" evidence="7">
    <location>
        <begin position="104"/>
        <end position="129"/>
    </location>
</feature>
<feature type="transmembrane region" description="Helical" evidence="7">
    <location>
        <begin position="52"/>
        <end position="72"/>
    </location>
</feature>
<evidence type="ECO:0000256" key="1">
    <source>
        <dbReference type="ARBA" id="ARBA00004651"/>
    </source>
</evidence>
<protein>
    <recommendedName>
        <fullName evidence="10">Major facilitator superfamily (MFS) profile domain-containing protein</fullName>
    </recommendedName>
</protein>
<keyword evidence="5 7" id="KW-1133">Transmembrane helix</keyword>
<feature type="transmembrane region" description="Helical" evidence="7">
    <location>
        <begin position="167"/>
        <end position="185"/>
    </location>
</feature>
<dbReference type="InterPro" id="IPR036259">
    <property type="entry name" value="MFS_trans_sf"/>
</dbReference>